<sequence length="139" mass="16886">MNAEQQMVALHRYFIWADRMRAHFDEQIRETGSIPFAVQDDTQPNPYMSYWYGGTYVVIEGWKKLGLSDPIIETLLESPNIEMLKRYRNGVFHFQKDYFDDRFVGFIRDGQKSVEWVRKLRQELSRFFLDWFRQKDETK</sequence>
<dbReference type="AlphaFoldDB" id="A0A523USA0"/>
<evidence type="ECO:0000313" key="1">
    <source>
        <dbReference type="EMBL" id="TET45416.1"/>
    </source>
</evidence>
<name>A0A523USA0_UNCT6</name>
<accession>A0A523USA0</accession>
<comment type="caution">
    <text evidence="1">The sequence shown here is derived from an EMBL/GenBank/DDBJ whole genome shotgun (WGS) entry which is preliminary data.</text>
</comment>
<dbReference type="EMBL" id="SOJN01000084">
    <property type="protein sequence ID" value="TET45416.1"/>
    <property type="molecule type" value="Genomic_DNA"/>
</dbReference>
<dbReference type="Proteomes" id="UP000315525">
    <property type="component" value="Unassembled WGS sequence"/>
</dbReference>
<reference evidence="1 2" key="1">
    <citation type="submission" date="2019-03" db="EMBL/GenBank/DDBJ databases">
        <title>Metabolic potential of uncultured bacteria and archaea associated with petroleum seepage in deep-sea sediments.</title>
        <authorList>
            <person name="Dong X."/>
            <person name="Hubert C."/>
        </authorList>
    </citation>
    <scope>NUCLEOTIDE SEQUENCE [LARGE SCALE GENOMIC DNA]</scope>
    <source>
        <strain evidence="1">E44_bin18</strain>
    </source>
</reference>
<protein>
    <submittedName>
        <fullName evidence="1">Uncharacterized protein</fullName>
    </submittedName>
</protein>
<gene>
    <name evidence="1" type="ORF">E3J62_07620</name>
</gene>
<organism evidence="1 2">
    <name type="scientific">candidate division TA06 bacterium</name>
    <dbReference type="NCBI Taxonomy" id="2250710"/>
    <lineage>
        <taxon>Bacteria</taxon>
        <taxon>Bacteria division TA06</taxon>
    </lineage>
</organism>
<evidence type="ECO:0000313" key="2">
    <source>
        <dbReference type="Proteomes" id="UP000315525"/>
    </source>
</evidence>
<proteinExistence type="predicted"/>